<name>A0A8X7QHU9_BRACI</name>
<evidence type="ECO:0000313" key="3">
    <source>
        <dbReference type="EMBL" id="KAG2270664.1"/>
    </source>
</evidence>
<feature type="compositionally biased region" description="Polar residues" evidence="1">
    <location>
        <begin position="9"/>
        <end position="18"/>
    </location>
</feature>
<dbReference type="AlphaFoldDB" id="A0A8X7QHU9"/>
<dbReference type="InterPro" id="IPR005048">
    <property type="entry name" value="DUF287"/>
</dbReference>
<evidence type="ECO:0000259" key="2">
    <source>
        <dbReference type="Pfam" id="PF03384"/>
    </source>
</evidence>
<feature type="compositionally biased region" description="Basic and acidic residues" evidence="1">
    <location>
        <begin position="504"/>
        <end position="523"/>
    </location>
</feature>
<organism evidence="3 4">
    <name type="scientific">Brassica carinata</name>
    <name type="common">Ethiopian mustard</name>
    <name type="synonym">Abyssinian cabbage</name>
    <dbReference type="NCBI Taxonomy" id="52824"/>
    <lineage>
        <taxon>Eukaryota</taxon>
        <taxon>Viridiplantae</taxon>
        <taxon>Streptophyta</taxon>
        <taxon>Embryophyta</taxon>
        <taxon>Tracheophyta</taxon>
        <taxon>Spermatophyta</taxon>
        <taxon>Magnoliopsida</taxon>
        <taxon>eudicotyledons</taxon>
        <taxon>Gunneridae</taxon>
        <taxon>Pentapetalae</taxon>
        <taxon>rosids</taxon>
        <taxon>malvids</taxon>
        <taxon>Brassicales</taxon>
        <taxon>Brassicaceae</taxon>
        <taxon>Brassiceae</taxon>
        <taxon>Brassica</taxon>
    </lineage>
</organism>
<dbReference type="EMBL" id="JAAMPC010000013">
    <property type="protein sequence ID" value="KAG2270664.1"/>
    <property type="molecule type" value="Genomic_DNA"/>
</dbReference>
<accession>A0A8X7QHU9</accession>
<keyword evidence="4" id="KW-1185">Reference proteome</keyword>
<sequence length="563" mass="63801">MKQKRNREQIGSNNSDSNPPRLPLDLLPLTMTPRMCFYLCLQAREENMAVEPMRPVGFFFKPSDYWTACKLSSRCHQHDFLRRLKTLRSQRRKLEKMEADDGSDQRLKMAVLYFLTRVIRGRKRNAYFIEPFILQAWTFPGFVTPLEILAFECIPVLRESFRDPDPNCLPDCPRMCKWKYKRTRTTGFALEEIYKALGNTKVISSTLKPQGDELDLLYEIMDEGSVEDVELQDDSDKADIAVDGWNRILIEPEGKIFWEDLFEMDVRNRPTTQQQSEPHGIFEGQEEERVGEEPEAGGEAGRESVKELELRLNKRMDDGFALRDETIRLLAARVKELEQDKIQRENWSFQFGEYETCEASGGKGRDNMGNGNEDGEAVAEKDGEKQVEEEAEKNGTKEAEKDGAKEAETTPEDAESEEEADKDGKNSESDAITAAVHTPLPTETTPEDAEGEEEAAKEAYEVAGNEDEVGQKEGETEADKEGETEEGKTDVEDSPSTLQVMAEAAEKLEKEVDDKAAAEKAADELAAADKAASDKEKVGDEEEIRPKRTHKPSRPLRSPYQKN</sequence>
<comment type="caution">
    <text evidence="3">The sequence shown here is derived from an EMBL/GenBank/DDBJ whole genome shotgun (WGS) entry which is preliminary data.</text>
</comment>
<gene>
    <name evidence="3" type="ORF">Bca52824_065219</name>
</gene>
<reference evidence="3 4" key="1">
    <citation type="submission" date="2020-02" db="EMBL/GenBank/DDBJ databases">
        <authorList>
            <person name="Ma Q."/>
            <person name="Huang Y."/>
            <person name="Song X."/>
            <person name="Pei D."/>
        </authorList>
    </citation>
    <scope>NUCLEOTIDE SEQUENCE [LARGE SCALE GENOMIC DNA]</scope>
    <source>
        <strain evidence="3">Sxm20200214</strain>
        <tissue evidence="3">Leaf</tissue>
    </source>
</reference>
<feature type="region of interest" description="Disordered" evidence="1">
    <location>
        <begin position="269"/>
        <end position="304"/>
    </location>
</feature>
<feature type="compositionally biased region" description="Basic and acidic residues" evidence="1">
    <location>
        <begin position="469"/>
        <end position="491"/>
    </location>
</feature>
<proteinExistence type="predicted"/>
<feature type="compositionally biased region" description="Acidic residues" evidence="1">
    <location>
        <begin position="409"/>
        <end position="421"/>
    </location>
</feature>
<feature type="region of interest" description="Disordered" evidence="1">
    <location>
        <begin position="1"/>
        <end position="24"/>
    </location>
</feature>
<evidence type="ECO:0000256" key="1">
    <source>
        <dbReference type="SAM" id="MobiDB-lite"/>
    </source>
</evidence>
<dbReference type="OrthoDB" id="1112124at2759"/>
<dbReference type="Proteomes" id="UP000886595">
    <property type="component" value="Unassembled WGS sequence"/>
</dbReference>
<evidence type="ECO:0000313" key="4">
    <source>
        <dbReference type="Proteomes" id="UP000886595"/>
    </source>
</evidence>
<feature type="region of interest" description="Disordered" evidence="1">
    <location>
        <begin position="357"/>
        <end position="563"/>
    </location>
</feature>
<protein>
    <recommendedName>
        <fullName evidence="2">DUF287 domain-containing protein</fullName>
    </recommendedName>
</protein>
<feature type="compositionally biased region" description="Basic and acidic residues" evidence="1">
    <location>
        <begin position="378"/>
        <end position="408"/>
    </location>
</feature>
<dbReference type="Pfam" id="PF03384">
    <property type="entry name" value="DUF287"/>
    <property type="match status" value="1"/>
</dbReference>
<feature type="domain" description="DUF287" evidence="2">
    <location>
        <begin position="203"/>
        <end position="262"/>
    </location>
</feature>